<keyword evidence="3" id="KW-0808">Transferase</keyword>
<dbReference type="GO" id="GO:0004519">
    <property type="term" value="F:endonuclease activity"/>
    <property type="evidence" value="ECO:0007669"/>
    <property type="project" value="UniProtKB-KW"/>
</dbReference>
<dbReference type="Pfam" id="PF12950">
    <property type="entry name" value="TaqI_C"/>
    <property type="match status" value="1"/>
</dbReference>
<comment type="catalytic activity">
    <reaction evidence="4">
        <text>a 2'-deoxyadenosine in DNA + S-adenosyl-L-methionine = an N(6)-methyl-2'-deoxyadenosine in DNA + S-adenosyl-L-homocysteine + H(+)</text>
        <dbReference type="Rhea" id="RHEA:15197"/>
        <dbReference type="Rhea" id="RHEA-COMP:12418"/>
        <dbReference type="Rhea" id="RHEA-COMP:12419"/>
        <dbReference type="ChEBI" id="CHEBI:15378"/>
        <dbReference type="ChEBI" id="CHEBI:57856"/>
        <dbReference type="ChEBI" id="CHEBI:59789"/>
        <dbReference type="ChEBI" id="CHEBI:90615"/>
        <dbReference type="ChEBI" id="CHEBI:90616"/>
        <dbReference type="EC" id="2.1.1.72"/>
    </reaction>
</comment>
<name>A0A975F211_9SPIR</name>
<dbReference type="GO" id="GO:0009007">
    <property type="term" value="F:site-specific DNA-methyltransferase (adenine-specific) activity"/>
    <property type="evidence" value="ECO:0007669"/>
    <property type="project" value="UniProtKB-EC"/>
</dbReference>
<keyword evidence="6" id="KW-0255">Endonuclease</keyword>
<keyword evidence="2" id="KW-0489">Methyltransferase</keyword>
<evidence type="ECO:0000313" key="6">
    <source>
        <dbReference type="EMBL" id="QTQ12937.1"/>
    </source>
</evidence>
<evidence type="ECO:0000313" key="7">
    <source>
        <dbReference type="Proteomes" id="UP000671995"/>
    </source>
</evidence>
<dbReference type="Proteomes" id="UP000671995">
    <property type="component" value="Chromosome"/>
</dbReference>
<gene>
    <name evidence="6" type="ORF">HRI96_09550</name>
</gene>
<organism evidence="6 7">
    <name type="scientific">Treponema parvum</name>
    <dbReference type="NCBI Taxonomy" id="138851"/>
    <lineage>
        <taxon>Bacteria</taxon>
        <taxon>Pseudomonadati</taxon>
        <taxon>Spirochaetota</taxon>
        <taxon>Spirochaetia</taxon>
        <taxon>Spirochaetales</taxon>
        <taxon>Treponemataceae</taxon>
        <taxon>Treponema</taxon>
    </lineage>
</organism>
<evidence type="ECO:0000256" key="2">
    <source>
        <dbReference type="ARBA" id="ARBA00022603"/>
    </source>
</evidence>
<reference evidence="6" key="1">
    <citation type="submission" date="2020-05" db="EMBL/GenBank/DDBJ databases">
        <authorList>
            <person name="Zeng H."/>
            <person name="Chan Y.K."/>
            <person name="Watt R.M."/>
        </authorList>
    </citation>
    <scope>NUCLEOTIDE SEQUENCE</scope>
    <source>
        <strain evidence="6">ATCC 700773</strain>
    </source>
</reference>
<feature type="domain" description="TaqI-like C-terminal specificity" evidence="5">
    <location>
        <begin position="93"/>
        <end position="243"/>
    </location>
</feature>
<evidence type="ECO:0000256" key="3">
    <source>
        <dbReference type="ARBA" id="ARBA00022679"/>
    </source>
</evidence>
<dbReference type="PANTHER" id="PTHR33841:SF1">
    <property type="entry name" value="DNA METHYLTRANSFERASE A"/>
    <property type="match status" value="1"/>
</dbReference>
<accession>A0A975F211</accession>
<dbReference type="EC" id="2.1.1.72" evidence="1"/>
<protein>
    <recommendedName>
        <fullName evidence="1">site-specific DNA-methyltransferase (adenine-specific)</fullName>
        <ecNumber evidence="1">2.1.1.72</ecNumber>
    </recommendedName>
</protein>
<evidence type="ECO:0000259" key="5">
    <source>
        <dbReference type="Pfam" id="PF12950"/>
    </source>
</evidence>
<dbReference type="GO" id="GO:0032259">
    <property type="term" value="P:methylation"/>
    <property type="evidence" value="ECO:0007669"/>
    <property type="project" value="UniProtKB-KW"/>
</dbReference>
<dbReference type="PANTHER" id="PTHR33841">
    <property type="entry name" value="DNA METHYLTRANSFERASE YEEA-RELATED"/>
    <property type="match status" value="1"/>
</dbReference>
<evidence type="ECO:0000256" key="4">
    <source>
        <dbReference type="ARBA" id="ARBA00047942"/>
    </source>
</evidence>
<proteinExistence type="predicted"/>
<dbReference type="RefSeq" id="WP_346267176.1">
    <property type="nucleotide sequence ID" value="NZ_CP054257.1"/>
</dbReference>
<keyword evidence="6" id="KW-0540">Nuclease</keyword>
<dbReference type="EMBL" id="CP054257">
    <property type="protein sequence ID" value="QTQ12937.1"/>
    <property type="molecule type" value="Genomic_DNA"/>
</dbReference>
<dbReference type="InterPro" id="IPR025931">
    <property type="entry name" value="TaqI_C"/>
</dbReference>
<sequence>MRFFLAIYCPLFFSDFDGHSIVFPKNGNSWVILSDIEQRIKRKIEAAGTPLKNWDIKIYRGILTGCNDAFIISKEKRDELIKKCPKSVNIIRPILRGRDIKRYSYDFAELYLIATFPSKKYNIDDYPAIKNYLLNFGKTDNEHLSKYGTDCWGKRRLEQSGNKGSRKKTHNKWFELQDSIAYWDDFSKPKIIFQEIVQEGQFMLDTKGEFFCNDTGRIITGKAIKFLVGILNSKLFFFAIKYFYGGGLLGESGVRMKHTFFEDFPCIKENIQIKTLVDEVLESKNITELSQKIDHKIYELYGLTNDECDFIENSN</sequence>
<reference evidence="6" key="2">
    <citation type="journal article" date="2021" name="Microbiol. Resour. Announc.">
        <title>Complete Genome Sequences of Three Human Oral Treponema parvum Isolates.</title>
        <authorList>
            <person name="Zeng H."/>
            <person name="Watt R.M."/>
        </authorList>
    </citation>
    <scope>NUCLEOTIDE SEQUENCE</scope>
    <source>
        <strain evidence="6">ATCC 700773</strain>
    </source>
</reference>
<keyword evidence="6" id="KW-0378">Hydrolase</keyword>
<dbReference type="InterPro" id="IPR050953">
    <property type="entry name" value="N4_N6_ade-DNA_methylase"/>
</dbReference>
<dbReference type="AlphaFoldDB" id="A0A975F211"/>
<evidence type="ECO:0000256" key="1">
    <source>
        <dbReference type="ARBA" id="ARBA00011900"/>
    </source>
</evidence>